<dbReference type="AlphaFoldDB" id="A0A1I4IIY9"/>
<dbReference type="STRING" id="266892.SAMN04488054_10277"/>
<feature type="transmembrane region" description="Helical" evidence="1">
    <location>
        <begin position="28"/>
        <end position="47"/>
    </location>
</feature>
<feature type="transmembrane region" description="Helical" evidence="1">
    <location>
        <begin position="5"/>
        <end position="22"/>
    </location>
</feature>
<protein>
    <submittedName>
        <fullName evidence="2">Uncharacterized protein</fullName>
    </submittedName>
</protein>
<dbReference type="Proteomes" id="UP000199668">
    <property type="component" value="Unassembled WGS sequence"/>
</dbReference>
<evidence type="ECO:0000313" key="2">
    <source>
        <dbReference type="EMBL" id="SFL54290.1"/>
    </source>
</evidence>
<keyword evidence="1" id="KW-0812">Transmembrane</keyword>
<organism evidence="2 3">
    <name type="scientific">Salibacterium qingdaonense</name>
    <dbReference type="NCBI Taxonomy" id="266892"/>
    <lineage>
        <taxon>Bacteria</taxon>
        <taxon>Bacillati</taxon>
        <taxon>Bacillota</taxon>
        <taxon>Bacilli</taxon>
        <taxon>Bacillales</taxon>
        <taxon>Bacillaceae</taxon>
    </lineage>
</organism>
<gene>
    <name evidence="2" type="ORF">SAMN04488054_10277</name>
</gene>
<keyword evidence="1" id="KW-1133">Transmembrane helix</keyword>
<evidence type="ECO:0000256" key="1">
    <source>
        <dbReference type="SAM" id="Phobius"/>
    </source>
</evidence>
<keyword evidence="1" id="KW-0472">Membrane</keyword>
<reference evidence="2 3" key="1">
    <citation type="submission" date="2016-10" db="EMBL/GenBank/DDBJ databases">
        <authorList>
            <person name="de Groot N.N."/>
        </authorList>
    </citation>
    <scope>NUCLEOTIDE SEQUENCE [LARGE SCALE GENOMIC DNA]</scope>
    <source>
        <strain evidence="2 3">CGMCC 1.6134</strain>
    </source>
</reference>
<sequence length="59" mass="6929">MKKGIIGLVSIFTSFCLFTLGLMNLFPILVGIILLYLSIFFSVFCFNERRRFKGMRMKR</sequence>
<dbReference type="EMBL" id="FOTY01000002">
    <property type="protein sequence ID" value="SFL54290.1"/>
    <property type="molecule type" value="Genomic_DNA"/>
</dbReference>
<name>A0A1I4IIY9_9BACI</name>
<proteinExistence type="predicted"/>
<evidence type="ECO:0000313" key="3">
    <source>
        <dbReference type="Proteomes" id="UP000199668"/>
    </source>
</evidence>
<accession>A0A1I4IIY9</accession>
<keyword evidence="3" id="KW-1185">Reference proteome</keyword>